<feature type="region of interest" description="Disordered" evidence="3">
    <location>
        <begin position="354"/>
        <end position="373"/>
    </location>
</feature>
<evidence type="ECO:0000259" key="4">
    <source>
        <dbReference type="Pfam" id="PF03372"/>
    </source>
</evidence>
<dbReference type="InterPro" id="IPR050410">
    <property type="entry name" value="CCR4/nocturin_mRNA_transcr"/>
</dbReference>
<organism evidence="5 6">
    <name type="scientific">Maudiozyma humilis</name>
    <name type="common">Sour dough yeast</name>
    <name type="synonym">Kazachstania humilis</name>
    <dbReference type="NCBI Taxonomy" id="51915"/>
    <lineage>
        <taxon>Eukaryota</taxon>
        <taxon>Fungi</taxon>
        <taxon>Dikarya</taxon>
        <taxon>Ascomycota</taxon>
        <taxon>Saccharomycotina</taxon>
        <taxon>Saccharomycetes</taxon>
        <taxon>Saccharomycetales</taxon>
        <taxon>Saccharomycetaceae</taxon>
        <taxon>Maudiozyma</taxon>
    </lineage>
</organism>
<dbReference type="PANTHER" id="PTHR12121">
    <property type="entry name" value="CARBON CATABOLITE REPRESSOR PROTEIN 4"/>
    <property type="match status" value="1"/>
</dbReference>
<evidence type="ECO:0000313" key="6">
    <source>
        <dbReference type="Proteomes" id="UP001377567"/>
    </source>
</evidence>
<dbReference type="InterPro" id="IPR036691">
    <property type="entry name" value="Endo/exonu/phosph_ase_sf"/>
</dbReference>
<dbReference type="Gene3D" id="3.60.10.10">
    <property type="entry name" value="Endonuclease/exonuclease/phosphatase"/>
    <property type="match status" value="1"/>
</dbReference>
<reference evidence="5 6" key="1">
    <citation type="journal article" date="2023" name="Elife">
        <title>Identification of key yeast species and microbe-microbe interactions impacting larval growth of Drosophila in the wild.</title>
        <authorList>
            <person name="Mure A."/>
            <person name="Sugiura Y."/>
            <person name="Maeda R."/>
            <person name="Honda K."/>
            <person name="Sakurai N."/>
            <person name="Takahashi Y."/>
            <person name="Watada M."/>
            <person name="Katoh T."/>
            <person name="Gotoh A."/>
            <person name="Gotoh Y."/>
            <person name="Taniguchi I."/>
            <person name="Nakamura K."/>
            <person name="Hayashi T."/>
            <person name="Katayama T."/>
            <person name="Uemura T."/>
            <person name="Hattori Y."/>
        </authorList>
    </citation>
    <scope>NUCLEOTIDE SEQUENCE [LARGE SCALE GENOMIC DNA]</scope>
    <source>
        <strain evidence="5 6">KH-74</strain>
    </source>
</reference>
<sequence>MREMITGEAPKHLKLSKEELTPELLAEVRRLRAKERARREQAEREDPRFAFVERPMLAIPAGSGGTSVDGFGSGSGSLRFTIMTYNILAQSLIRRELFPGSAEAIRWSHRSRTLLRELAHYDADVVCLQEVDVKQLDKWWVPRMHDRGYEGRFYRGPRTKVHGVAIFWKVKLFECVDMVQCNLDDPIATQGVDPELREPRTRTRNAAIILALQFKGIIAGSQRKGIIVGTTHLFWHQFGTFERVRQLYVILEQFYLLLKRLNGGDSATDGTDQWLPLLTGDFNSQPGGPPYAAITTKPVHFTPRQQATMECSLSYTYSKRRNTEGEDHAETSNSNSDSDSDDDDEQERLIMEQNPKDPHPLAYQGTPQQVQQTRAAQQLHNTVPLTGTSLYGAAYRYAHPENALLSGGHQGEPEMSHGSLHWTGLLDYVFVLGPPGTPLGNSSNTATTALQTLEQERGVRVHALLRMPLKAEMPPHIQPHEGEYPSDHLCMMCDLEVRLR</sequence>
<dbReference type="PANTHER" id="PTHR12121:SF45">
    <property type="entry name" value="NOCTURNIN"/>
    <property type="match status" value="1"/>
</dbReference>
<proteinExistence type="inferred from homology"/>
<accession>A0AAV5S7J7</accession>
<evidence type="ECO:0000256" key="3">
    <source>
        <dbReference type="SAM" id="MobiDB-lite"/>
    </source>
</evidence>
<dbReference type="Pfam" id="PF03372">
    <property type="entry name" value="Exo_endo_phos"/>
    <property type="match status" value="1"/>
</dbReference>
<feature type="region of interest" description="Disordered" evidence="3">
    <location>
        <begin position="322"/>
        <end position="346"/>
    </location>
</feature>
<dbReference type="SUPFAM" id="SSF56219">
    <property type="entry name" value="DNase I-like"/>
    <property type="match status" value="1"/>
</dbReference>
<dbReference type="EMBL" id="BTGD01000025">
    <property type="protein sequence ID" value="GMM58537.1"/>
    <property type="molecule type" value="Genomic_DNA"/>
</dbReference>
<feature type="domain" description="Endonuclease/exonuclease/phosphatase" evidence="4">
    <location>
        <begin position="83"/>
        <end position="301"/>
    </location>
</feature>
<dbReference type="AlphaFoldDB" id="A0AAV5S7J7"/>
<gene>
    <name evidence="5" type="ORF">DAKH74_051540</name>
</gene>
<dbReference type="Proteomes" id="UP001377567">
    <property type="component" value="Unassembled WGS sequence"/>
</dbReference>
<evidence type="ECO:0000256" key="1">
    <source>
        <dbReference type="ARBA" id="ARBA00010774"/>
    </source>
</evidence>
<keyword evidence="6" id="KW-1185">Reference proteome</keyword>
<evidence type="ECO:0000313" key="5">
    <source>
        <dbReference type="EMBL" id="GMM58537.1"/>
    </source>
</evidence>
<dbReference type="GO" id="GO:0006139">
    <property type="term" value="P:nucleobase-containing compound metabolic process"/>
    <property type="evidence" value="ECO:0007669"/>
    <property type="project" value="UniProtKB-ARBA"/>
</dbReference>
<keyword evidence="2" id="KW-0378">Hydrolase</keyword>
<dbReference type="InterPro" id="IPR005135">
    <property type="entry name" value="Endo/exonuclease/phosphatase"/>
</dbReference>
<comment type="caution">
    <text evidence="5">The sequence shown here is derived from an EMBL/GenBank/DDBJ whole genome shotgun (WGS) entry which is preliminary data.</text>
</comment>
<name>A0AAV5S7J7_MAUHU</name>
<protein>
    <recommendedName>
        <fullName evidence="4">Endonuclease/exonuclease/phosphatase domain-containing protein</fullName>
    </recommendedName>
</protein>
<dbReference type="GO" id="GO:0000175">
    <property type="term" value="F:3'-5'-RNA exonuclease activity"/>
    <property type="evidence" value="ECO:0007669"/>
    <property type="project" value="TreeGrafter"/>
</dbReference>
<evidence type="ECO:0000256" key="2">
    <source>
        <dbReference type="ARBA" id="ARBA00022801"/>
    </source>
</evidence>
<comment type="similarity">
    <text evidence="1">Belongs to the CCR4/nocturin family.</text>
</comment>